<sequence length="58" mass="6593">MQQTVSQMLPEIGGLQTIVYGGFRILTKRSKCIFSKHYCYFECCPISLAFSDTAFCTE</sequence>
<dbReference type="InParanoid" id="A0A2J7PZB7"/>
<evidence type="ECO:0000313" key="2">
    <source>
        <dbReference type="Proteomes" id="UP000235965"/>
    </source>
</evidence>
<dbReference type="AlphaFoldDB" id="A0A2J7PZB7"/>
<name>A0A2J7PZB7_9NEOP</name>
<gene>
    <name evidence="1" type="ORF">B7P43_G11276</name>
</gene>
<dbReference type="Proteomes" id="UP000235965">
    <property type="component" value="Unassembled WGS sequence"/>
</dbReference>
<evidence type="ECO:0000313" key="1">
    <source>
        <dbReference type="EMBL" id="PNF21662.1"/>
    </source>
</evidence>
<protein>
    <submittedName>
        <fullName evidence="1">Uncharacterized protein</fullName>
    </submittedName>
</protein>
<reference evidence="1 2" key="1">
    <citation type="submission" date="2017-12" db="EMBL/GenBank/DDBJ databases">
        <title>Hemimetabolous genomes reveal molecular basis of termite eusociality.</title>
        <authorList>
            <person name="Harrison M.C."/>
            <person name="Jongepier E."/>
            <person name="Robertson H.M."/>
            <person name="Arning N."/>
            <person name="Bitard-Feildel T."/>
            <person name="Chao H."/>
            <person name="Childers C.P."/>
            <person name="Dinh H."/>
            <person name="Doddapaneni H."/>
            <person name="Dugan S."/>
            <person name="Gowin J."/>
            <person name="Greiner C."/>
            <person name="Han Y."/>
            <person name="Hu H."/>
            <person name="Hughes D.S.T."/>
            <person name="Huylmans A.-K."/>
            <person name="Kemena C."/>
            <person name="Kremer L.P.M."/>
            <person name="Lee S.L."/>
            <person name="Lopez-Ezquerra A."/>
            <person name="Mallet L."/>
            <person name="Monroy-Kuhn J.M."/>
            <person name="Moser A."/>
            <person name="Murali S.C."/>
            <person name="Muzny D.M."/>
            <person name="Otani S."/>
            <person name="Piulachs M.-D."/>
            <person name="Poelchau M."/>
            <person name="Qu J."/>
            <person name="Schaub F."/>
            <person name="Wada-Katsumata A."/>
            <person name="Worley K.C."/>
            <person name="Xie Q."/>
            <person name="Ylla G."/>
            <person name="Poulsen M."/>
            <person name="Gibbs R.A."/>
            <person name="Schal C."/>
            <person name="Richards S."/>
            <person name="Belles X."/>
            <person name="Korb J."/>
            <person name="Bornberg-Bauer E."/>
        </authorList>
    </citation>
    <scope>NUCLEOTIDE SEQUENCE [LARGE SCALE GENOMIC DNA]</scope>
    <source>
        <tissue evidence="1">Whole body</tissue>
    </source>
</reference>
<comment type="caution">
    <text evidence="1">The sequence shown here is derived from an EMBL/GenBank/DDBJ whole genome shotgun (WGS) entry which is preliminary data.</text>
</comment>
<accession>A0A2J7PZB7</accession>
<keyword evidence="2" id="KW-1185">Reference proteome</keyword>
<proteinExistence type="predicted"/>
<dbReference type="EMBL" id="NEVH01020337">
    <property type="protein sequence ID" value="PNF21662.1"/>
    <property type="molecule type" value="Genomic_DNA"/>
</dbReference>
<organism evidence="1 2">
    <name type="scientific">Cryptotermes secundus</name>
    <dbReference type="NCBI Taxonomy" id="105785"/>
    <lineage>
        <taxon>Eukaryota</taxon>
        <taxon>Metazoa</taxon>
        <taxon>Ecdysozoa</taxon>
        <taxon>Arthropoda</taxon>
        <taxon>Hexapoda</taxon>
        <taxon>Insecta</taxon>
        <taxon>Pterygota</taxon>
        <taxon>Neoptera</taxon>
        <taxon>Polyneoptera</taxon>
        <taxon>Dictyoptera</taxon>
        <taxon>Blattodea</taxon>
        <taxon>Blattoidea</taxon>
        <taxon>Termitoidae</taxon>
        <taxon>Kalotermitidae</taxon>
        <taxon>Cryptotermitinae</taxon>
        <taxon>Cryptotermes</taxon>
    </lineage>
</organism>